<evidence type="ECO:0000256" key="2">
    <source>
        <dbReference type="ARBA" id="ARBA00022723"/>
    </source>
</evidence>
<feature type="active site" description="Proton donor" evidence="6">
    <location>
        <position position="69"/>
    </location>
</feature>
<comment type="cofactor">
    <cofactor evidence="1">
        <name>Fe(3+)</name>
        <dbReference type="ChEBI" id="CHEBI:29034"/>
    </cofactor>
</comment>
<evidence type="ECO:0000256" key="6">
    <source>
        <dbReference type="PIRSR" id="PIRSR004789-50"/>
    </source>
</evidence>
<dbReference type="GO" id="GO:0004113">
    <property type="term" value="F:2',3'-cyclic-nucleotide 3'-phosphodiesterase activity"/>
    <property type="evidence" value="ECO:0007669"/>
    <property type="project" value="TreeGrafter"/>
</dbReference>
<proteinExistence type="inferred from homology"/>
<dbReference type="Gene3D" id="3.60.21.10">
    <property type="match status" value="1"/>
</dbReference>
<dbReference type="SUPFAM" id="SSF56300">
    <property type="entry name" value="Metallo-dependent phosphatases"/>
    <property type="match status" value="1"/>
</dbReference>
<evidence type="ECO:0000256" key="7">
    <source>
        <dbReference type="PIRSR" id="PIRSR004789-51"/>
    </source>
</evidence>
<dbReference type="PIRSF" id="PIRSF004789">
    <property type="entry name" value="DR1281"/>
    <property type="match status" value="1"/>
</dbReference>
<feature type="binding site" evidence="7">
    <location>
        <position position="179"/>
    </location>
    <ligand>
        <name>Fe cation</name>
        <dbReference type="ChEBI" id="CHEBI:24875"/>
        <label>1</label>
    </ligand>
</feature>
<dbReference type="InterPro" id="IPR029052">
    <property type="entry name" value="Metallo-depent_PP-like"/>
</dbReference>
<dbReference type="PANTHER" id="PTHR36303">
    <property type="entry name" value="2',3'-CYCLIC-NUCLEOTIDE 2'-PHOSPHODIESTERASE"/>
    <property type="match status" value="1"/>
</dbReference>
<organism evidence="8 9">
    <name type="scientific">Secundilactobacillus malefermentans</name>
    <dbReference type="NCBI Taxonomy" id="176292"/>
    <lineage>
        <taxon>Bacteria</taxon>
        <taxon>Bacillati</taxon>
        <taxon>Bacillota</taxon>
        <taxon>Bacilli</taxon>
        <taxon>Lactobacillales</taxon>
        <taxon>Lactobacillaceae</taxon>
        <taxon>Secundilactobacillus</taxon>
    </lineage>
</organism>
<dbReference type="STRING" id="1122149.FD44_GL001996"/>
<feature type="binding site" evidence="7">
    <location>
        <position position="152"/>
    </location>
    <ligand>
        <name>Fe cation</name>
        <dbReference type="ChEBI" id="CHEBI:24875"/>
        <label>2</label>
    </ligand>
</feature>
<keyword evidence="4" id="KW-0408">Iron</keyword>
<sequence>MRILFVGDVVGDKGVEMIESYLPQLKRDFKPQATIVNGENSTSVGRGISLAIYKKLLQAGADVITMGNHTWDNREIFDFMNDADRLVRPANFPGKNVPGQGDTTIRINAQTLTVINLQGRIFMNPMDDPFQVAEELVDQAKKTSPFIFIDFHAETTSEKRALATYLDGQVSAVVGTHTHVQTSDAKVLPNGTAFLTEVGMTGPADSILGMKSEAVIGRFLNQRPTRFEVEESGSGLLSGCVIDLDDKTGHAKKIKPILISKEHPYLN</sequence>
<dbReference type="NCBIfam" id="TIGR00282">
    <property type="entry name" value="TIGR00282 family metallophosphoesterase"/>
    <property type="match status" value="1"/>
</dbReference>
<evidence type="ECO:0000313" key="9">
    <source>
        <dbReference type="Proteomes" id="UP000294854"/>
    </source>
</evidence>
<dbReference type="AlphaFoldDB" id="A0A4R5NIH5"/>
<protein>
    <recommendedName>
        <fullName evidence="10">Calcineurin-like phosphoesterase domain-containing protein</fullName>
    </recommendedName>
</protein>
<feature type="binding site" evidence="7">
    <location>
        <position position="40"/>
    </location>
    <ligand>
        <name>Fe cation</name>
        <dbReference type="ChEBI" id="CHEBI:24875"/>
        <label>1</label>
    </ligand>
</feature>
<feature type="binding site" evidence="7">
    <location>
        <position position="68"/>
    </location>
    <ligand>
        <name>Fe cation</name>
        <dbReference type="ChEBI" id="CHEBI:24875"/>
        <label>2</label>
    </ligand>
</feature>
<dbReference type="OrthoDB" id="9801109at2"/>
<evidence type="ECO:0000313" key="8">
    <source>
        <dbReference type="EMBL" id="TDG74347.1"/>
    </source>
</evidence>
<feature type="binding site" evidence="7">
    <location>
        <position position="177"/>
    </location>
    <ligand>
        <name>Fe cation</name>
        <dbReference type="ChEBI" id="CHEBI:24875"/>
        <label>2</label>
    </ligand>
</feature>
<reference evidence="8 9" key="1">
    <citation type="journal article" date="2019" name="Appl. Microbiol. Biotechnol.">
        <title>Uncovering carbohydrate metabolism through a genotype-phenotype association study of 56 lactic acid bacteria genomes.</title>
        <authorList>
            <person name="Buron-Moles G."/>
            <person name="Chailyan A."/>
            <person name="Dolejs I."/>
            <person name="Forster J."/>
            <person name="Miks M.H."/>
        </authorList>
    </citation>
    <scope>NUCLEOTIDE SEQUENCE [LARGE SCALE GENOMIC DNA]</scope>
    <source>
        <strain evidence="8 9">ATCC 49373</strain>
    </source>
</reference>
<dbReference type="RefSeq" id="WP_010620695.1">
    <property type="nucleotide sequence ID" value="NZ_CP042371.1"/>
</dbReference>
<dbReference type="EMBL" id="PUFO01000079">
    <property type="protein sequence ID" value="TDG74347.1"/>
    <property type="molecule type" value="Genomic_DNA"/>
</dbReference>
<name>A0A4R5NIH5_9LACO</name>
<feature type="binding site" evidence="7">
    <location>
        <position position="8"/>
    </location>
    <ligand>
        <name>Fe cation</name>
        <dbReference type="ChEBI" id="CHEBI:24875"/>
        <label>1</label>
    </ligand>
</feature>
<accession>A0A4R5NIH5</accession>
<gene>
    <name evidence="8" type="ORF">C5L31_000914</name>
</gene>
<dbReference type="Pfam" id="PF13277">
    <property type="entry name" value="YmdB"/>
    <property type="match status" value="1"/>
</dbReference>
<comment type="similarity">
    <text evidence="5">Belongs to the YmdB-like family.</text>
</comment>
<evidence type="ECO:0000256" key="5">
    <source>
        <dbReference type="ARBA" id="ARBA00061401"/>
    </source>
</evidence>
<keyword evidence="9" id="KW-1185">Reference proteome</keyword>
<dbReference type="Proteomes" id="UP000294854">
    <property type="component" value="Unassembled WGS sequence"/>
</dbReference>
<dbReference type="FunFam" id="3.60.21.10:FF:000016">
    <property type="entry name" value="Putative metallophosphoesterase"/>
    <property type="match status" value="1"/>
</dbReference>
<dbReference type="InterPro" id="IPR005235">
    <property type="entry name" value="YmdB-like"/>
</dbReference>
<feature type="binding site" evidence="7">
    <location>
        <position position="39"/>
    </location>
    <ligand>
        <name>Fe cation</name>
        <dbReference type="ChEBI" id="CHEBI:24875"/>
        <label>1</label>
    </ligand>
</feature>
<evidence type="ECO:0000256" key="3">
    <source>
        <dbReference type="ARBA" id="ARBA00022801"/>
    </source>
</evidence>
<dbReference type="PANTHER" id="PTHR36303:SF1">
    <property type="entry name" value="2',3'-CYCLIC-NUCLEOTIDE 2'-PHOSPHODIESTERASE"/>
    <property type="match status" value="1"/>
</dbReference>
<feature type="binding site" evidence="7">
    <location>
        <position position="39"/>
    </location>
    <ligand>
        <name>Fe cation</name>
        <dbReference type="ChEBI" id="CHEBI:24875"/>
        <label>2</label>
    </ligand>
</feature>
<dbReference type="CDD" id="cd07382">
    <property type="entry name" value="MPP_DR1281"/>
    <property type="match status" value="1"/>
</dbReference>
<dbReference type="GO" id="GO:0046872">
    <property type="term" value="F:metal ion binding"/>
    <property type="evidence" value="ECO:0007669"/>
    <property type="project" value="UniProtKB-KW"/>
</dbReference>
<keyword evidence="2 7" id="KW-0479">Metal-binding</keyword>
<keyword evidence="3" id="KW-0378">Hydrolase</keyword>
<comment type="caution">
    <text evidence="8">The sequence shown here is derived from an EMBL/GenBank/DDBJ whole genome shotgun (WGS) entry which is preliminary data.</text>
</comment>
<evidence type="ECO:0000256" key="1">
    <source>
        <dbReference type="ARBA" id="ARBA00001965"/>
    </source>
</evidence>
<evidence type="ECO:0000256" key="4">
    <source>
        <dbReference type="ARBA" id="ARBA00023004"/>
    </source>
</evidence>
<evidence type="ECO:0008006" key="10">
    <source>
        <dbReference type="Google" id="ProtNLM"/>
    </source>
</evidence>